<dbReference type="Proteomes" id="UP000243081">
    <property type="component" value="Unassembled WGS sequence"/>
</dbReference>
<proteinExistence type="predicted"/>
<sequence>MPRVSSRISTLLYSEFKVRVALSNDDLHSLELQASGALSNTEISQLITATSVPAHTSSAPGIFLQSLGGARSSQKGSASFQDSRNGGDIARPLDARSVVERWNHFGGSINKMVVALMSFYVACMNDAAIGIYGGYFDDHPISALRARPANVQTDSLAVAAP</sequence>
<dbReference type="EMBL" id="LUKN01004202">
    <property type="protein sequence ID" value="OAQ96384.1"/>
    <property type="molecule type" value="Genomic_DNA"/>
</dbReference>
<keyword evidence="2" id="KW-1185">Reference proteome</keyword>
<name>A0A179I2E2_CORDF</name>
<dbReference type="AlphaFoldDB" id="A0A179I2E2"/>
<gene>
    <name evidence="1" type="ORF">LLEC1_01860</name>
</gene>
<reference evidence="1 2" key="1">
    <citation type="submission" date="2016-03" db="EMBL/GenBank/DDBJ databases">
        <title>Fine-scale spatial genetic structure of a fungal parasite of coffee scale insects.</title>
        <authorList>
            <person name="Jackson D."/>
            <person name="Zemenick K.A."/>
            <person name="Malloure B."/>
            <person name="Quandt C.A."/>
            <person name="James T.Y."/>
        </authorList>
    </citation>
    <scope>NUCLEOTIDE SEQUENCE [LARGE SCALE GENOMIC DNA]</scope>
    <source>
        <strain evidence="1 2">UM487</strain>
    </source>
</reference>
<protein>
    <submittedName>
        <fullName evidence="1">Uncharacterized protein</fullName>
    </submittedName>
</protein>
<evidence type="ECO:0000313" key="1">
    <source>
        <dbReference type="EMBL" id="OAQ96384.1"/>
    </source>
</evidence>
<evidence type="ECO:0000313" key="2">
    <source>
        <dbReference type="Proteomes" id="UP000243081"/>
    </source>
</evidence>
<organism evidence="1 2">
    <name type="scientific">Cordyceps confragosa</name>
    <name type="common">Lecanicillium lecanii</name>
    <dbReference type="NCBI Taxonomy" id="2714763"/>
    <lineage>
        <taxon>Eukaryota</taxon>
        <taxon>Fungi</taxon>
        <taxon>Dikarya</taxon>
        <taxon>Ascomycota</taxon>
        <taxon>Pezizomycotina</taxon>
        <taxon>Sordariomycetes</taxon>
        <taxon>Hypocreomycetidae</taxon>
        <taxon>Hypocreales</taxon>
        <taxon>Cordycipitaceae</taxon>
        <taxon>Akanthomyces</taxon>
    </lineage>
</organism>
<accession>A0A179I2E2</accession>
<comment type="caution">
    <text evidence="1">The sequence shown here is derived from an EMBL/GenBank/DDBJ whole genome shotgun (WGS) entry which is preliminary data.</text>
</comment>